<keyword evidence="9" id="KW-0521">NADP</keyword>
<dbReference type="PRINTS" id="PR00368">
    <property type="entry name" value="FADPNR"/>
</dbReference>
<dbReference type="InterPro" id="IPR023753">
    <property type="entry name" value="FAD/NAD-binding_dom"/>
</dbReference>
<evidence type="ECO:0000256" key="6">
    <source>
        <dbReference type="ARBA" id="ARBA00023157"/>
    </source>
</evidence>
<evidence type="ECO:0000256" key="4">
    <source>
        <dbReference type="ARBA" id="ARBA00022827"/>
    </source>
</evidence>
<sequence length="324" mass="34424">MTARHTKVLIIGSGPAGYTAAIYAARAMLQPVLIAGMEQGGQLMITTDVENYPGYADPVQGPWMMEQMLKQATNVGAEIVSDIVTEVALDKRPFVARTDSGNVWTADALIIATGAKAKWLGIESEQHFQGFGVSACATCDGFFYRNKDVMVVGGGNSAVEEALYLSKIAKTVTVVHRRDAFRAEKILQERLFAKDNIKVIWNSEVAEITGTPAKPPMPPSVTGVRLRDTATGALTDMAIDGVFVAIGHAPAVELFKGKLKLKPNGYLWTASDSTATDVPGVFAAGDVTDDTFRQAVTAAGMGCMAALEAERYLAGHVPVAIAAE</sequence>
<keyword evidence="12" id="KW-1185">Reference proteome</keyword>
<dbReference type="Gene3D" id="3.50.50.60">
    <property type="entry name" value="FAD/NAD(P)-binding domain"/>
    <property type="match status" value="2"/>
</dbReference>
<dbReference type="EMBL" id="JALDYZ010000001">
    <property type="protein sequence ID" value="MDI7921064.1"/>
    <property type="molecule type" value="Genomic_DNA"/>
</dbReference>
<keyword evidence="6" id="KW-1015">Disulfide bond</keyword>
<evidence type="ECO:0000256" key="1">
    <source>
        <dbReference type="ARBA" id="ARBA00009333"/>
    </source>
</evidence>
<evidence type="ECO:0000313" key="12">
    <source>
        <dbReference type="Proteomes" id="UP001161580"/>
    </source>
</evidence>
<comment type="caution">
    <text evidence="11">The sequence shown here is derived from an EMBL/GenBank/DDBJ whole genome shotgun (WGS) entry which is preliminary data.</text>
</comment>
<dbReference type="InterPro" id="IPR008255">
    <property type="entry name" value="Pyr_nucl-diS_OxRdtase_2_AS"/>
</dbReference>
<dbReference type="InterPro" id="IPR005982">
    <property type="entry name" value="Thioredox_Rdtase"/>
</dbReference>
<keyword evidence="7 8" id="KW-0676">Redox-active center</keyword>
<name>A0AAE3QD71_9HYPH</name>
<organism evidence="11 12">
    <name type="scientific">Ferirhizobium litorale</name>
    <dbReference type="NCBI Taxonomy" id="2927786"/>
    <lineage>
        <taxon>Bacteria</taxon>
        <taxon>Pseudomonadati</taxon>
        <taxon>Pseudomonadota</taxon>
        <taxon>Alphaproteobacteria</taxon>
        <taxon>Hyphomicrobiales</taxon>
        <taxon>Rhizobiaceae</taxon>
        <taxon>Ferirhizobium</taxon>
    </lineage>
</organism>
<keyword evidence="5 8" id="KW-0560">Oxidoreductase</keyword>
<reference evidence="11" key="1">
    <citation type="submission" date="2022-03" db="EMBL/GenBank/DDBJ databases">
        <title>Fererhizobium litorale gen. nov., sp. nov., isolated from sandy sediments of the Sea of Japan seashore.</title>
        <authorList>
            <person name="Romanenko L."/>
            <person name="Kurilenko V."/>
            <person name="Otstavnykh N."/>
            <person name="Svetashev V."/>
            <person name="Tekutyeva L."/>
            <person name="Isaeva M."/>
            <person name="Mikhailov V."/>
        </authorList>
    </citation>
    <scope>NUCLEOTIDE SEQUENCE</scope>
    <source>
        <strain evidence="11">KMM 9576</strain>
    </source>
</reference>
<protein>
    <recommendedName>
        <fullName evidence="2 8">Thioredoxin reductase</fullName>
        <ecNumber evidence="8">1.8.1.9</ecNumber>
    </recommendedName>
</protein>
<dbReference type="GO" id="GO:0005737">
    <property type="term" value="C:cytoplasm"/>
    <property type="evidence" value="ECO:0007669"/>
    <property type="project" value="InterPro"/>
</dbReference>
<evidence type="ECO:0000259" key="10">
    <source>
        <dbReference type="Pfam" id="PF07992"/>
    </source>
</evidence>
<dbReference type="SUPFAM" id="SSF51905">
    <property type="entry name" value="FAD/NAD(P)-binding domain"/>
    <property type="match status" value="1"/>
</dbReference>
<dbReference type="InterPro" id="IPR036188">
    <property type="entry name" value="FAD/NAD-bd_sf"/>
</dbReference>
<dbReference type="GO" id="GO:0004791">
    <property type="term" value="F:thioredoxin-disulfide reductase (NADPH) activity"/>
    <property type="evidence" value="ECO:0007669"/>
    <property type="project" value="UniProtKB-UniRule"/>
</dbReference>
<keyword evidence="3 8" id="KW-0285">Flavoprotein</keyword>
<accession>A0AAE3QD71</accession>
<dbReference type="GO" id="GO:0019430">
    <property type="term" value="P:removal of superoxide radicals"/>
    <property type="evidence" value="ECO:0007669"/>
    <property type="project" value="UniProtKB-UniRule"/>
</dbReference>
<dbReference type="NCBIfam" id="TIGR01292">
    <property type="entry name" value="TRX_reduct"/>
    <property type="match status" value="1"/>
</dbReference>
<dbReference type="RefSeq" id="WP_311785215.1">
    <property type="nucleotide sequence ID" value="NZ_JALDYY010000001.1"/>
</dbReference>
<comment type="catalytic activity">
    <reaction evidence="8">
        <text>[thioredoxin]-dithiol + NADP(+) = [thioredoxin]-disulfide + NADPH + H(+)</text>
        <dbReference type="Rhea" id="RHEA:20345"/>
        <dbReference type="Rhea" id="RHEA-COMP:10698"/>
        <dbReference type="Rhea" id="RHEA-COMP:10700"/>
        <dbReference type="ChEBI" id="CHEBI:15378"/>
        <dbReference type="ChEBI" id="CHEBI:29950"/>
        <dbReference type="ChEBI" id="CHEBI:50058"/>
        <dbReference type="ChEBI" id="CHEBI:57783"/>
        <dbReference type="ChEBI" id="CHEBI:58349"/>
        <dbReference type="EC" id="1.8.1.9"/>
    </reaction>
</comment>
<evidence type="ECO:0000256" key="5">
    <source>
        <dbReference type="ARBA" id="ARBA00023002"/>
    </source>
</evidence>
<dbReference type="EC" id="1.8.1.9" evidence="8"/>
<dbReference type="Proteomes" id="UP001161580">
    <property type="component" value="Unassembled WGS sequence"/>
</dbReference>
<comment type="cofactor">
    <cofactor evidence="9">
        <name>FAD</name>
        <dbReference type="ChEBI" id="CHEBI:57692"/>
    </cofactor>
    <text evidence="9">Binds 1 FAD per subunit.</text>
</comment>
<evidence type="ECO:0000256" key="7">
    <source>
        <dbReference type="ARBA" id="ARBA00023284"/>
    </source>
</evidence>
<dbReference type="InterPro" id="IPR050097">
    <property type="entry name" value="Ferredoxin-NADP_redctase_2"/>
</dbReference>
<evidence type="ECO:0000256" key="9">
    <source>
        <dbReference type="RuleBase" id="RU003881"/>
    </source>
</evidence>
<comment type="subunit">
    <text evidence="8">Homodimer.</text>
</comment>
<comment type="similarity">
    <text evidence="1 8">Belongs to the class-II pyridine nucleotide-disulfide oxidoreductase family.</text>
</comment>
<feature type="domain" description="FAD/NAD(P)-binding" evidence="10">
    <location>
        <begin position="7"/>
        <end position="302"/>
    </location>
</feature>
<dbReference type="AlphaFoldDB" id="A0AAE3QD71"/>
<dbReference type="Pfam" id="PF07992">
    <property type="entry name" value="Pyr_redox_2"/>
    <property type="match status" value="1"/>
</dbReference>
<evidence type="ECO:0000256" key="8">
    <source>
        <dbReference type="RuleBase" id="RU003880"/>
    </source>
</evidence>
<gene>
    <name evidence="11" type="primary">trxB</name>
    <name evidence="11" type="ORF">MRS75_03075</name>
</gene>
<evidence type="ECO:0000313" key="11">
    <source>
        <dbReference type="EMBL" id="MDI7921064.1"/>
    </source>
</evidence>
<dbReference type="PROSITE" id="PS00573">
    <property type="entry name" value="PYRIDINE_REDOX_2"/>
    <property type="match status" value="1"/>
</dbReference>
<proteinExistence type="inferred from homology"/>
<dbReference type="PRINTS" id="PR00469">
    <property type="entry name" value="PNDRDTASEII"/>
</dbReference>
<dbReference type="PANTHER" id="PTHR48105">
    <property type="entry name" value="THIOREDOXIN REDUCTASE 1-RELATED-RELATED"/>
    <property type="match status" value="1"/>
</dbReference>
<keyword evidence="4 8" id="KW-0274">FAD</keyword>
<evidence type="ECO:0000256" key="2">
    <source>
        <dbReference type="ARBA" id="ARBA00018719"/>
    </source>
</evidence>
<evidence type="ECO:0000256" key="3">
    <source>
        <dbReference type="ARBA" id="ARBA00022630"/>
    </source>
</evidence>